<gene>
    <name evidence="2" type="ORF">S01H1_48207</name>
</gene>
<evidence type="ECO:0000259" key="1">
    <source>
        <dbReference type="Pfam" id="PF01364"/>
    </source>
</evidence>
<evidence type="ECO:0000313" key="2">
    <source>
        <dbReference type="EMBL" id="GAG27117.1"/>
    </source>
</evidence>
<sequence>PCFAGSIINKQNGGGIAVVAATQPALSGIAYHDEEILEIIFGSSNLNRFFFESYEPGIFLSNMFVEAQNLYINKIRTPESFIVDYVTINEFNLFGDPSLKIGGY</sequence>
<protein>
    <recommendedName>
        <fullName evidence="1">Gingipain domain-containing protein</fullName>
    </recommendedName>
</protein>
<dbReference type="AlphaFoldDB" id="X0WV93"/>
<proteinExistence type="predicted"/>
<name>X0WV93_9ZZZZ</name>
<accession>X0WV93</accession>
<reference evidence="2" key="1">
    <citation type="journal article" date="2014" name="Front. Microbiol.">
        <title>High frequency of phylogenetically diverse reductive dehalogenase-homologous genes in deep subseafloor sedimentary metagenomes.</title>
        <authorList>
            <person name="Kawai M."/>
            <person name="Futagami T."/>
            <person name="Toyoda A."/>
            <person name="Takaki Y."/>
            <person name="Nishi S."/>
            <person name="Hori S."/>
            <person name="Arai W."/>
            <person name="Tsubouchi T."/>
            <person name="Morono Y."/>
            <person name="Uchiyama I."/>
            <person name="Ito T."/>
            <person name="Fujiyama A."/>
            <person name="Inagaki F."/>
            <person name="Takami H."/>
        </authorList>
    </citation>
    <scope>NUCLEOTIDE SEQUENCE</scope>
    <source>
        <strain evidence="2">Expedition CK06-06</strain>
    </source>
</reference>
<dbReference type="GO" id="GO:0006508">
    <property type="term" value="P:proteolysis"/>
    <property type="evidence" value="ECO:0007669"/>
    <property type="project" value="InterPro"/>
</dbReference>
<comment type="caution">
    <text evidence="2">The sequence shown here is derived from an EMBL/GenBank/DDBJ whole genome shotgun (WGS) entry which is preliminary data.</text>
</comment>
<feature type="domain" description="Gingipain" evidence="1">
    <location>
        <begin position="2"/>
        <end position="100"/>
    </location>
</feature>
<dbReference type="EMBL" id="BARS01030951">
    <property type="protein sequence ID" value="GAG27117.1"/>
    <property type="molecule type" value="Genomic_DNA"/>
</dbReference>
<dbReference type="GO" id="GO:0008234">
    <property type="term" value="F:cysteine-type peptidase activity"/>
    <property type="evidence" value="ECO:0007669"/>
    <property type="project" value="InterPro"/>
</dbReference>
<organism evidence="2">
    <name type="scientific">marine sediment metagenome</name>
    <dbReference type="NCBI Taxonomy" id="412755"/>
    <lineage>
        <taxon>unclassified sequences</taxon>
        <taxon>metagenomes</taxon>
        <taxon>ecological metagenomes</taxon>
    </lineage>
</organism>
<feature type="non-terminal residue" evidence="2">
    <location>
        <position position="1"/>
    </location>
</feature>
<dbReference type="InterPro" id="IPR001769">
    <property type="entry name" value="Gingipain"/>
</dbReference>
<dbReference type="Gene3D" id="3.40.50.1460">
    <property type="match status" value="1"/>
</dbReference>
<dbReference type="Pfam" id="PF01364">
    <property type="entry name" value="Peptidase_C25"/>
    <property type="match status" value="1"/>
</dbReference>